<proteinExistence type="predicted"/>
<dbReference type="Pfam" id="PF05139">
    <property type="entry name" value="Erythro_esteras"/>
    <property type="match status" value="1"/>
</dbReference>
<protein>
    <submittedName>
        <fullName evidence="1">Erythromycin esterase</fullName>
        <ecNumber evidence="1">3.1.1.-</ecNumber>
    </submittedName>
</protein>
<dbReference type="EMBL" id="JACJIA010000002">
    <property type="protein sequence ID" value="MBA8950744.1"/>
    <property type="molecule type" value="Genomic_DNA"/>
</dbReference>
<accession>A0A7W3QKP3</accession>
<dbReference type="SUPFAM" id="SSF159501">
    <property type="entry name" value="EreA/ChaN-like"/>
    <property type="match status" value="1"/>
</dbReference>
<evidence type="ECO:0000313" key="1">
    <source>
        <dbReference type="EMBL" id="MBA8950744.1"/>
    </source>
</evidence>
<dbReference type="GO" id="GO:0046677">
    <property type="term" value="P:response to antibiotic"/>
    <property type="evidence" value="ECO:0007669"/>
    <property type="project" value="InterPro"/>
</dbReference>
<dbReference type="InterPro" id="IPR052036">
    <property type="entry name" value="Hydrolase/PRTase-associated"/>
</dbReference>
<organism evidence="1 2">
    <name type="scientific">Actinomadura namibiensis</name>
    <dbReference type="NCBI Taxonomy" id="182080"/>
    <lineage>
        <taxon>Bacteria</taxon>
        <taxon>Bacillati</taxon>
        <taxon>Actinomycetota</taxon>
        <taxon>Actinomycetes</taxon>
        <taxon>Streptosporangiales</taxon>
        <taxon>Thermomonosporaceae</taxon>
        <taxon>Actinomadura</taxon>
    </lineage>
</organism>
<dbReference type="AlphaFoldDB" id="A0A7W3QKP3"/>
<keyword evidence="1" id="KW-0378">Hydrolase</keyword>
<dbReference type="PANTHER" id="PTHR31299">
    <property type="entry name" value="ESTERASE, PUTATIVE (AFU_ORTHOLOGUE AFUA_1G05850)-RELATED"/>
    <property type="match status" value="1"/>
</dbReference>
<dbReference type="Gene3D" id="3.30.1870.10">
    <property type="entry name" value="EreA-like, domain 2"/>
    <property type="match status" value="1"/>
</dbReference>
<sequence>MDTVEWIRRTAHPLATVDPADPLDDLRPLAGMVGDASVVGYGAGTRGAHEVFALQDRIARLLVGEAGFRVVAFDLDWTLGGRLDAAVRGEGDLAGILAGAEAFADTEEVLALLRWVRGFNRAHPDDPVRIAGVSPHAVGPEAYDTVVTHVPEAAEAYDGLRPDGDVAAHARRLRAAADRRSRVERARAAHDLVAARGAGPLVLRSARVIVQFHELHDHDGRPEDPMNMAYYEKAFAENVEWWHRHTGRRVLFWSSSSHTCNGLRRGFPPFPSHVSRNAGSHLRERMGDGYLSLGITFHEGELATYGEPATGRVPEGGPELAEATLDAAGDGYLLDLRSGPPPAGRWLDREARFRVIGRPTDDGSHSMAGGSPREWFDVLAHWRRVTPARRIRRG</sequence>
<dbReference type="CDD" id="cd14728">
    <property type="entry name" value="Ere-like"/>
    <property type="match status" value="1"/>
</dbReference>
<reference evidence="1 2" key="1">
    <citation type="submission" date="2020-08" db="EMBL/GenBank/DDBJ databases">
        <title>Genomic Encyclopedia of Type Strains, Phase IV (KMG-IV): sequencing the most valuable type-strain genomes for metagenomic binning, comparative biology and taxonomic classification.</title>
        <authorList>
            <person name="Goeker M."/>
        </authorList>
    </citation>
    <scope>NUCLEOTIDE SEQUENCE [LARGE SCALE GENOMIC DNA]</scope>
    <source>
        <strain evidence="1 2">DSM 44197</strain>
    </source>
</reference>
<dbReference type="Proteomes" id="UP000572680">
    <property type="component" value="Unassembled WGS sequence"/>
</dbReference>
<name>A0A7W3QKP3_ACTNM</name>
<dbReference type="GO" id="GO:0016787">
    <property type="term" value="F:hydrolase activity"/>
    <property type="evidence" value="ECO:0007669"/>
    <property type="project" value="UniProtKB-KW"/>
</dbReference>
<comment type="caution">
    <text evidence="1">The sequence shown here is derived from an EMBL/GenBank/DDBJ whole genome shotgun (WGS) entry which is preliminary data.</text>
</comment>
<dbReference type="RefSeq" id="WP_182843096.1">
    <property type="nucleotide sequence ID" value="NZ_BAAALP010000053.1"/>
</dbReference>
<dbReference type="PANTHER" id="PTHR31299:SF0">
    <property type="entry name" value="ESTERASE, PUTATIVE (AFU_ORTHOLOGUE AFUA_1G05850)-RELATED"/>
    <property type="match status" value="1"/>
</dbReference>
<evidence type="ECO:0000313" key="2">
    <source>
        <dbReference type="Proteomes" id="UP000572680"/>
    </source>
</evidence>
<gene>
    <name evidence="1" type="ORF">HNR61_002357</name>
</gene>
<dbReference type="Gene3D" id="3.40.1660.10">
    <property type="entry name" value="EreA-like (biosynthetic domain)"/>
    <property type="match status" value="1"/>
</dbReference>
<keyword evidence="2" id="KW-1185">Reference proteome</keyword>
<dbReference type="InterPro" id="IPR007815">
    <property type="entry name" value="Emycin_Estase"/>
</dbReference>
<dbReference type="Gene3D" id="1.20.1440.30">
    <property type="entry name" value="Biosynthetic Protein domain"/>
    <property type="match status" value="1"/>
</dbReference>
<dbReference type="EC" id="3.1.1.-" evidence="1"/>